<evidence type="ECO:0000313" key="2">
    <source>
        <dbReference type="EMBL" id="SHI69103.1"/>
    </source>
</evidence>
<dbReference type="Gene3D" id="3.30.420.40">
    <property type="match status" value="2"/>
</dbReference>
<dbReference type="AlphaFoldDB" id="A0A1M6D7D9"/>
<gene>
    <name evidence="2" type="ORF">SAMN02745165_00572</name>
</gene>
<dbReference type="GO" id="GO:0051301">
    <property type="term" value="P:cell division"/>
    <property type="evidence" value="ECO:0007669"/>
    <property type="project" value="InterPro"/>
</dbReference>
<dbReference type="InterPro" id="IPR003494">
    <property type="entry name" value="SHS2_FtsA"/>
</dbReference>
<dbReference type="PANTHER" id="PTHR32432:SF3">
    <property type="entry name" value="ETHANOLAMINE UTILIZATION PROTEIN EUTJ"/>
    <property type="match status" value="1"/>
</dbReference>
<dbReference type="InterPro" id="IPR050696">
    <property type="entry name" value="FtsA/MreB"/>
</dbReference>
<protein>
    <submittedName>
        <fullName evidence="2">Type IV pilus assembly protein PilM</fullName>
    </submittedName>
</protein>
<evidence type="ECO:0000313" key="3">
    <source>
        <dbReference type="Proteomes" id="UP000184171"/>
    </source>
</evidence>
<dbReference type="STRING" id="1122189.SAMN02745165_00572"/>
<evidence type="ECO:0000259" key="1">
    <source>
        <dbReference type="SMART" id="SM00842"/>
    </source>
</evidence>
<dbReference type="InterPro" id="IPR005883">
    <property type="entry name" value="PilM"/>
</dbReference>
<dbReference type="SMART" id="SM00842">
    <property type="entry name" value="FtsA"/>
    <property type="match status" value="1"/>
</dbReference>
<dbReference type="PIRSF" id="PIRSF019169">
    <property type="entry name" value="PilM"/>
    <property type="match status" value="1"/>
</dbReference>
<dbReference type="Pfam" id="PF11104">
    <property type="entry name" value="PilM_2"/>
    <property type="match status" value="1"/>
</dbReference>
<dbReference type="RefSeq" id="WP_072905389.1">
    <property type="nucleotide sequence ID" value="NZ_FQZT01000002.1"/>
</dbReference>
<reference evidence="2 3" key="1">
    <citation type="submission" date="2016-11" db="EMBL/GenBank/DDBJ databases">
        <authorList>
            <person name="Jaros S."/>
            <person name="Januszkiewicz K."/>
            <person name="Wedrychowicz H."/>
        </authorList>
    </citation>
    <scope>NUCLEOTIDE SEQUENCE [LARGE SCALE GENOMIC DNA]</scope>
    <source>
        <strain evidence="2 3">DSM 5091</strain>
    </source>
</reference>
<dbReference type="NCBIfam" id="TIGR01175">
    <property type="entry name" value="pilM"/>
    <property type="match status" value="1"/>
</dbReference>
<name>A0A1M6D7D9_MALRU</name>
<proteinExistence type="predicted"/>
<dbReference type="CDD" id="cd24049">
    <property type="entry name" value="ASKHA_NBD_PilM"/>
    <property type="match status" value="1"/>
</dbReference>
<dbReference type="Gene3D" id="3.30.1490.300">
    <property type="match status" value="1"/>
</dbReference>
<dbReference type="InterPro" id="IPR043129">
    <property type="entry name" value="ATPase_NBD"/>
</dbReference>
<dbReference type="Proteomes" id="UP000184171">
    <property type="component" value="Unassembled WGS sequence"/>
</dbReference>
<dbReference type="SUPFAM" id="SSF53067">
    <property type="entry name" value="Actin-like ATPase domain"/>
    <property type="match status" value="2"/>
</dbReference>
<feature type="domain" description="SHS2" evidence="1">
    <location>
        <begin position="8"/>
        <end position="170"/>
    </location>
</feature>
<accession>A0A1M6D7D9</accession>
<organism evidence="2 3">
    <name type="scientific">Malonomonas rubra DSM 5091</name>
    <dbReference type="NCBI Taxonomy" id="1122189"/>
    <lineage>
        <taxon>Bacteria</taxon>
        <taxon>Pseudomonadati</taxon>
        <taxon>Thermodesulfobacteriota</taxon>
        <taxon>Desulfuromonadia</taxon>
        <taxon>Desulfuromonadales</taxon>
        <taxon>Geopsychrobacteraceae</taxon>
        <taxon>Malonomonas</taxon>
    </lineage>
</organism>
<keyword evidence="3" id="KW-1185">Reference proteome</keyword>
<dbReference type="PANTHER" id="PTHR32432">
    <property type="entry name" value="CELL DIVISION PROTEIN FTSA-RELATED"/>
    <property type="match status" value="1"/>
</dbReference>
<sequence length="352" mass="38572">MFASKKDIVGIDVGSSSVKLVRLRESRGNFHLVNIGVMPLAPETIVDNTIMDSTSIVEAIQNLMVGMKVKAKRVATSVSGHSVIIRKIMLPIMTEEELEASIQWEAEQYIPFDISEVNIDFQILGPDSKDPSQMNVMLVAAKKDFVDDFVSVFSEAGLEPVVMDIDCFAVENMFDYNYGFVEDEVVALIDLGASATSVNVLKGDVSVFTRDIQAGGNLLSEELQKRLGLSSEEAEQAKLGTSEVADVDADSVEEVLADAVENLVQEVQRSLDFFTATSSEDRVSKVYLTGGASSSEQIRKTLEERLAITVERADPFRNLTVNDKEFDKEYLDAIGPMFSVATGLAMRKVGDK</sequence>
<dbReference type="EMBL" id="FQZT01000002">
    <property type="protein sequence ID" value="SHI69103.1"/>
    <property type="molecule type" value="Genomic_DNA"/>
</dbReference>
<dbReference type="OrthoDB" id="9773403at2"/>